<evidence type="ECO:0000256" key="1">
    <source>
        <dbReference type="SAM" id="MobiDB-lite"/>
    </source>
</evidence>
<keyword evidence="3" id="KW-1185">Reference proteome</keyword>
<evidence type="ECO:0000313" key="2">
    <source>
        <dbReference type="EMBL" id="GMA20965.1"/>
    </source>
</evidence>
<sequence length="203" mass="20964">MRSLEEQQRVGHGQQHPPPRAVRAVGGQRTLRGGQGGEPLAGVLEQLGGLQPGRVDGVHVVAGGTDVLAEQVVVARPLELADVGADPSDEGVRPGQPPARTVRLQRRDRLAEQLQRAVGLLLVPGDDGLGHPSLGGPALIADGRGAAGGEPGELDGPLPVDVAQVPRLEVERVDLGPGERAADGRVRVLVPHGDLLCAQLRSG</sequence>
<dbReference type="Proteomes" id="UP001157109">
    <property type="component" value="Unassembled WGS sequence"/>
</dbReference>
<feature type="region of interest" description="Disordered" evidence="1">
    <location>
        <begin position="1"/>
        <end position="40"/>
    </location>
</feature>
<evidence type="ECO:0000313" key="3">
    <source>
        <dbReference type="Proteomes" id="UP001157109"/>
    </source>
</evidence>
<gene>
    <name evidence="2" type="ORF">GCM10025862_29860</name>
</gene>
<dbReference type="EMBL" id="BSUJ01000001">
    <property type="protein sequence ID" value="GMA20965.1"/>
    <property type="molecule type" value="Genomic_DNA"/>
</dbReference>
<name>A0ABQ6HR77_9MICO</name>
<accession>A0ABQ6HR77</accession>
<protein>
    <submittedName>
        <fullName evidence="2">Uncharacterized protein</fullName>
    </submittedName>
</protein>
<proteinExistence type="predicted"/>
<organism evidence="2 3">
    <name type="scientific">Arsenicicoccus piscis</name>
    <dbReference type="NCBI Taxonomy" id="673954"/>
    <lineage>
        <taxon>Bacteria</taxon>
        <taxon>Bacillati</taxon>
        <taxon>Actinomycetota</taxon>
        <taxon>Actinomycetes</taxon>
        <taxon>Micrococcales</taxon>
        <taxon>Intrasporangiaceae</taxon>
        <taxon>Arsenicicoccus</taxon>
    </lineage>
</organism>
<reference evidence="3" key="1">
    <citation type="journal article" date="2019" name="Int. J. Syst. Evol. Microbiol.">
        <title>The Global Catalogue of Microorganisms (GCM) 10K type strain sequencing project: providing services to taxonomists for standard genome sequencing and annotation.</title>
        <authorList>
            <consortium name="The Broad Institute Genomics Platform"/>
            <consortium name="The Broad Institute Genome Sequencing Center for Infectious Disease"/>
            <person name="Wu L."/>
            <person name="Ma J."/>
        </authorList>
    </citation>
    <scope>NUCLEOTIDE SEQUENCE [LARGE SCALE GENOMIC DNA]</scope>
    <source>
        <strain evidence="3">NBRC 105830</strain>
    </source>
</reference>
<comment type="caution">
    <text evidence="2">The sequence shown here is derived from an EMBL/GenBank/DDBJ whole genome shotgun (WGS) entry which is preliminary data.</text>
</comment>